<dbReference type="Proteomes" id="UP000278981">
    <property type="component" value="Unassembled WGS sequence"/>
</dbReference>
<proteinExistence type="predicted"/>
<accession>A0A3N9XGF1</accession>
<sequence>MAAPGGILQAYPSNTTLMAYTAGSGEIRAWQYCETPNGQTNWYSYGPWVGINTWSQTGTCTIIRSRGYQTR</sequence>
<protein>
    <submittedName>
        <fullName evidence="1">Uncharacterized protein</fullName>
    </submittedName>
</protein>
<comment type="caution">
    <text evidence="1">The sequence shown here is derived from an EMBL/GenBank/DDBJ whole genome shotgun (WGS) entry which is preliminary data.</text>
</comment>
<dbReference type="AlphaFoldDB" id="A0A3N9XGF1"/>
<name>A0A3N9XGF1_9ACTN</name>
<reference evidence="1 2" key="1">
    <citation type="submission" date="2018-04" db="EMBL/GenBank/DDBJ databases">
        <title>Micromonosporas from Atacama Desert.</title>
        <authorList>
            <person name="Carro L."/>
            <person name="Klenk H.-P."/>
            <person name="Goodfellow M."/>
        </authorList>
    </citation>
    <scope>NUCLEOTIDE SEQUENCE [LARGE SCALE GENOMIC DNA]</scope>
    <source>
        <strain evidence="1 2">LB19</strain>
    </source>
</reference>
<evidence type="ECO:0000313" key="2">
    <source>
        <dbReference type="Proteomes" id="UP000278981"/>
    </source>
</evidence>
<organism evidence="1 2">
    <name type="scientific">Micromonospora ureilytica</name>
    <dbReference type="NCBI Taxonomy" id="709868"/>
    <lineage>
        <taxon>Bacteria</taxon>
        <taxon>Bacillati</taxon>
        <taxon>Actinomycetota</taxon>
        <taxon>Actinomycetes</taxon>
        <taxon>Micromonosporales</taxon>
        <taxon>Micromonosporaceae</taxon>
        <taxon>Micromonospora</taxon>
    </lineage>
</organism>
<gene>
    <name evidence="1" type="ORF">DDE19_29025</name>
</gene>
<dbReference type="EMBL" id="QDGB01000352">
    <property type="protein sequence ID" value="RQX12215.1"/>
    <property type="molecule type" value="Genomic_DNA"/>
</dbReference>
<evidence type="ECO:0000313" key="1">
    <source>
        <dbReference type="EMBL" id="RQX12215.1"/>
    </source>
</evidence>